<dbReference type="PROSITE" id="PS51257">
    <property type="entry name" value="PROKAR_LIPOPROTEIN"/>
    <property type="match status" value="1"/>
</dbReference>
<evidence type="ECO:0000313" key="2">
    <source>
        <dbReference type="EMBL" id="MDT0549627.1"/>
    </source>
</evidence>
<evidence type="ECO:0000313" key="3">
    <source>
        <dbReference type="Proteomes" id="UP001180754"/>
    </source>
</evidence>
<accession>A0ABU2XUW6</accession>
<gene>
    <name evidence="2" type="ORF">RND15_44330</name>
</gene>
<sequence length="183" mass="18928">MRRRSLRLVAVAAVGLLALTGCGKKDKHGDGGGLGSGGFVSGGGGGDTPLSTPSGVPTDLPTDLPSGLPSGAPSDPTPTYSAPAPYDPEGLDEVDGSNCFFDPSTGQLKYDVTITNADPARGYTYSIWVSWNESSYGLLGFRSQPTTVLANSTKTVTMRDTTSYTQRKSITCQITQASKTPAS</sequence>
<dbReference type="EMBL" id="JAVRFD010000036">
    <property type="protein sequence ID" value="MDT0549627.1"/>
    <property type="molecule type" value="Genomic_DNA"/>
</dbReference>
<feature type="compositionally biased region" description="Gly residues" evidence="1">
    <location>
        <begin position="31"/>
        <end position="47"/>
    </location>
</feature>
<reference evidence="2" key="1">
    <citation type="submission" date="2024-05" db="EMBL/GenBank/DDBJ databases">
        <title>30 novel species of actinomycetes from the DSMZ collection.</title>
        <authorList>
            <person name="Nouioui I."/>
        </authorList>
    </citation>
    <scope>NUCLEOTIDE SEQUENCE</scope>
    <source>
        <strain evidence="2">DSM 41529</strain>
    </source>
</reference>
<proteinExistence type="predicted"/>
<keyword evidence="3" id="KW-1185">Reference proteome</keyword>
<organism evidence="2 3">
    <name type="scientific">Streptomyces lonegramiae</name>
    <dbReference type="NCBI Taxonomy" id="3075524"/>
    <lineage>
        <taxon>Bacteria</taxon>
        <taxon>Bacillati</taxon>
        <taxon>Actinomycetota</taxon>
        <taxon>Actinomycetes</taxon>
        <taxon>Kitasatosporales</taxon>
        <taxon>Streptomycetaceae</taxon>
        <taxon>Streptomyces</taxon>
    </lineage>
</organism>
<protein>
    <recommendedName>
        <fullName evidence="4">Lipoprotein</fullName>
    </recommendedName>
</protein>
<feature type="region of interest" description="Disordered" evidence="1">
    <location>
        <begin position="26"/>
        <end position="91"/>
    </location>
</feature>
<name>A0ABU2XUW6_9ACTN</name>
<evidence type="ECO:0008006" key="4">
    <source>
        <dbReference type="Google" id="ProtNLM"/>
    </source>
</evidence>
<comment type="caution">
    <text evidence="2">The sequence shown here is derived from an EMBL/GenBank/DDBJ whole genome shotgun (WGS) entry which is preliminary data.</text>
</comment>
<dbReference type="RefSeq" id="WP_311730194.1">
    <property type="nucleotide sequence ID" value="NZ_JAVRFD010000036.1"/>
</dbReference>
<dbReference type="Proteomes" id="UP001180754">
    <property type="component" value="Unassembled WGS sequence"/>
</dbReference>
<evidence type="ECO:0000256" key="1">
    <source>
        <dbReference type="SAM" id="MobiDB-lite"/>
    </source>
</evidence>